<sequence>MLGRQLIRINILFRGRAVPLCQTVIEHGSAQVSFAQLLPLIARAKGILDALGITNVRFLADRGFCDVELMNWLLAWGWHFRIRIKSSLLLADAQGRHLCRLHQIRLAAGESQFHHNVTLTAKHFSPVYLTLGHPTDDSEQ</sequence>
<dbReference type="SUPFAM" id="SSF53098">
    <property type="entry name" value="Ribonuclease H-like"/>
    <property type="match status" value="1"/>
</dbReference>
<dbReference type="GO" id="GO:0003677">
    <property type="term" value="F:DNA binding"/>
    <property type="evidence" value="ECO:0007669"/>
    <property type="project" value="InterPro"/>
</dbReference>
<dbReference type="AlphaFoldDB" id="A0AAU6Q7N5"/>
<organism evidence="2">
    <name type="scientific">Deinococcus sp. VB142</name>
    <dbReference type="NCBI Taxonomy" id="3112952"/>
    <lineage>
        <taxon>Bacteria</taxon>
        <taxon>Thermotogati</taxon>
        <taxon>Deinococcota</taxon>
        <taxon>Deinococci</taxon>
        <taxon>Deinococcales</taxon>
        <taxon>Deinococcaceae</taxon>
        <taxon>Deinococcus</taxon>
    </lineage>
</organism>
<protein>
    <submittedName>
        <fullName evidence="2">Transposase</fullName>
    </submittedName>
</protein>
<feature type="domain" description="Transposase IS4-like" evidence="1">
    <location>
        <begin position="45"/>
        <end position="98"/>
    </location>
</feature>
<evidence type="ECO:0000313" key="3">
    <source>
        <dbReference type="EMBL" id="WYF46491.1"/>
    </source>
</evidence>
<proteinExistence type="predicted"/>
<gene>
    <name evidence="2" type="ORF">WDJ50_14950</name>
    <name evidence="3" type="ORF">WDJ50_15685</name>
</gene>
<dbReference type="GO" id="GO:0004803">
    <property type="term" value="F:transposase activity"/>
    <property type="evidence" value="ECO:0007669"/>
    <property type="project" value="InterPro"/>
</dbReference>
<evidence type="ECO:0000313" key="2">
    <source>
        <dbReference type="EMBL" id="WYF46361.1"/>
    </source>
</evidence>
<dbReference type="InterPro" id="IPR002559">
    <property type="entry name" value="Transposase_11"/>
</dbReference>
<dbReference type="InterPro" id="IPR012337">
    <property type="entry name" value="RNaseH-like_sf"/>
</dbReference>
<dbReference type="Pfam" id="PF01609">
    <property type="entry name" value="DDE_Tnp_1"/>
    <property type="match status" value="1"/>
</dbReference>
<dbReference type="GO" id="GO:0006313">
    <property type="term" value="P:DNA transposition"/>
    <property type="evidence" value="ECO:0007669"/>
    <property type="project" value="InterPro"/>
</dbReference>
<evidence type="ECO:0000259" key="1">
    <source>
        <dbReference type="Pfam" id="PF01609"/>
    </source>
</evidence>
<name>A0AAU6Q7N5_9DEIO</name>
<dbReference type="EMBL" id="CP149783">
    <property type="protein sequence ID" value="WYF46491.1"/>
    <property type="molecule type" value="Genomic_DNA"/>
</dbReference>
<dbReference type="RefSeq" id="WP_339097840.1">
    <property type="nucleotide sequence ID" value="NZ_CP149783.1"/>
</dbReference>
<dbReference type="EMBL" id="CP149783">
    <property type="protein sequence ID" value="WYF46361.1"/>
    <property type="molecule type" value="Genomic_DNA"/>
</dbReference>
<reference evidence="2" key="1">
    <citation type="submission" date="2024-03" db="EMBL/GenBank/DDBJ databases">
        <title>Deinococcus weizhi sp. nov., isolated from human skin.</title>
        <authorList>
            <person name="Wei Z."/>
            <person name="Tian F."/>
            <person name="Yang C."/>
            <person name="Xin L.T."/>
            <person name="Wen Z.J."/>
            <person name="Lan K.C."/>
            <person name="Yu L."/>
            <person name="Zhe W."/>
            <person name="Dan F.D."/>
            <person name="Jun W."/>
            <person name="Rui Z."/>
            <person name="Yong X.J."/>
            <person name="Ting Y."/>
            <person name="Wei X."/>
            <person name="Xu Z.G."/>
            <person name="Xin Z."/>
            <person name="Dong F.G."/>
            <person name="Ni X.M."/>
            <person name="Zheng M.G."/>
            <person name="Chun Y."/>
            <person name="Qian W.X."/>
        </authorList>
    </citation>
    <scope>NUCLEOTIDE SEQUENCE</scope>
    <source>
        <strain evidence="2">VB142</strain>
    </source>
</reference>
<accession>A0AAU6Q7N5</accession>